<proteinExistence type="predicted"/>
<gene>
    <name evidence="3" type="ORF">GBAR_LOCUS10240</name>
</gene>
<reference evidence="3" key="1">
    <citation type="submission" date="2023-03" db="EMBL/GenBank/DDBJ databases">
        <authorList>
            <person name="Steffen K."/>
            <person name="Cardenas P."/>
        </authorList>
    </citation>
    <scope>NUCLEOTIDE SEQUENCE</scope>
</reference>
<keyword evidence="1" id="KW-1133">Transmembrane helix</keyword>
<accession>A0AA35RT14</accession>
<organism evidence="3 4">
    <name type="scientific">Geodia barretti</name>
    <name type="common">Barrett's horny sponge</name>
    <dbReference type="NCBI Taxonomy" id="519541"/>
    <lineage>
        <taxon>Eukaryota</taxon>
        <taxon>Metazoa</taxon>
        <taxon>Porifera</taxon>
        <taxon>Demospongiae</taxon>
        <taxon>Heteroscleromorpha</taxon>
        <taxon>Tetractinellida</taxon>
        <taxon>Astrophorina</taxon>
        <taxon>Geodiidae</taxon>
        <taxon>Geodia</taxon>
    </lineage>
</organism>
<dbReference type="AlphaFoldDB" id="A0AA35RT14"/>
<evidence type="ECO:0000313" key="4">
    <source>
        <dbReference type="Proteomes" id="UP001174909"/>
    </source>
</evidence>
<feature type="transmembrane region" description="Helical" evidence="1">
    <location>
        <begin position="52"/>
        <end position="71"/>
    </location>
</feature>
<sequence length="316" mass="34083">MATFGDLERALADLYPYRWVIGAAVIAIFAGFVALGWWRGWHLWAWRYRKPLGIVSVPLIVITLWLGWSLGSPLFTNVTVDEDFPFAGSATVPNGMEREEVEQILSGFSNVETEVMETMPAPAAIDASVALASDSADTGDSIVVFTPERRATLEKGMNMAMKASEADSMEEASAMAGEGVAMMEQAIEQSEMAAQPAASDQVQAVAMGSFKDADAFHRGSGTATIYRTPDGSEVLRLENLNVTNGPALHVVLSTHPDPERSQQVKQEGYVDLGDLKGNRGNQNYPIPAGVDTSIHKSVVIYCYPFAVVFSVAELGS</sequence>
<feature type="domain" description="DM13" evidence="2">
    <location>
        <begin position="208"/>
        <end position="315"/>
    </location>
</feature>
<keyword evidence="1" id="KW-0812">Transmembrane</keyword>
<dbReference type="PROSITE" id="PS51549">
    <property type="entry name" value="DM13"/>
    <property type="match status" value="1"/>
</dbReference>
<comment type="caution">
    <text evidence="3">The sequence shown here is derived from an EMBL/GenBank/DDBJ whole genome shotgun (WGS) entry which is preliminary data.</text>
</comment>
<dbReference type="Pfam" id="PF10517">
    <property type="entry name" value="DM13"/>
    <property type="match status" value="1"/>
</dbReference>
<dbReference type="Proteomes" id="UP001174909">
    <property type="component" value="Unassembled WGS sequence"/>
</dbReference>
<name>A0AA35RT14_GEOBA</name>
<dbReference type="InterPro" id="IPR019545">
    <property type="entry name" value="DM13_domain"/>
</dbReference>
<evidence type="ECO:0000256" key="1">
    <source>
        <dbReference type="SAM" id="Phobius"/>
    </source>
</evidence>
<evidence type="ECO:0000313" key="3">
    <source>
        <dbReference type="EMBL" id="CAI8016729.1"/>
    </source>
</evidence>
<dbReference type="EMBL" id="CASHTH010001555">
    <property type="protein sequence ID" value="CAI8016729.1"/>
    <property type="molecule type" value="Genomic_DNA"/>
</dbReference>
<evidence type="ECO:0000259" key="2">
    <source>
        <dbReference type="PROSITE" id="PS51549"/>
    </source>
</evidence>
<feature type="transmembrane region" description="Helical" evidence="1">
    <location>
        <begin position="20"/>
        <end position="40"/>
    </location>
</feature>
<keyword evidence="4" id="KW-1185">Reference proteome</keyword>
<protein>
    <recommendedName>
        <fullName evidence="2">DM13 domain-containing protein</fullName>
    </recommendedName>
</protein>
<keyword evidence="1" id="KW-0472">Membrane</keyword>